<sequence>MDTLLLLASSNEHDMQESKSSPVLSKKDDGEEGITVDLYPFIREYKGGRVERLLHSPFVAASKDPAANRGVATRDVVIDQSTGVSARLFLPSIAAASTGIGGERLPVLMYVHGGSFCTESAFSRTYHNYTRSLAAHAGALVVSVEYRLAPEHPVPAAYDDAWAALQWVVSLSDPWLSDYADLGRTFLAGDSAGGNIVYNTAVRAASGGSSHIHIEGLIIVHPYFWGVERLSSSEAVWDGVAMFAPETIDMLWPFATAGRLGNDDPSVNPHDEEIASLTCRRVLVAVAEKDTLSDRGHRLAARMRDCCSWADDDDAVTLVESGGEDHGFHLYNPLRATSKILMESIVRFINQRPKLHELHACQGKTKASSPGEMDTAVEPVLGVPTRPYIDVHGYGTSMRVRDVTRGSCLRIGHGRKASKTSYGLFLGHVIRPNITNTRFSSSATTAPESCLFHNFI</sequence>
<dbReference type="PANTHER" id="PTHR23024">
    <property type="entry name" value="ARYLACETAMIDE DEACETYLASE"/>
    <property type="match status" value="1"/>
</dbReference>
<evidence type="ECO:0000259" key="2">
    <source>
        <dbReference type="Pfam" id="PF07859"/>
    </source>
</evidence>
<dbReference type="InterPro" id="IPR029058">
    <property type="entry name" value="AB_hydrolase_fold"/>
</dbReference>
<keyword evidence="4" id="KW-1185">Reference proteome</keyword>
<proteinExistence type="predicted"/>
<accession>A0A9R1R0K9</accession>
<dbReference type="GO" id="GO:0016787">
    <property type="term" value="F:hydrolase activity"/>
    <property type="evidence" value="ECO:0007669"/>
    <property type="project" value="InterPro"/>
</dbReference>
<dbReference type="InterPro" id="IPR050466">
    <property type="entry name" value="Carboxylest/Gibb_receptor"/>
</dbReference>
<evidence type="ECO:0000313" key="3">
    <source>
        <dbReference type="EMBL" id="VAH24428.1"/>
    </source>
</evidence>
<dbReference type="Gene3D" id="3.40.50.1820">
    <property type="entry name" value="alpha/beta hydrolase"/>
    <property type="match status" value="1"/>
</dbReference>
<dbReference type="Gramene" id="TRITD2Av1G003670.1">
    <property type="protein sequence ID" value="TRITD2Av1G003670.1"/>
    <property type="gene ID" value="TRITD2Av1G003670"/>
</dbReference>
<evidence type="ECO:0000256" key="1">
    <source>
        <dbReference type="SAM" id="MobiDB-lite"/>
    </source>
</evidence>
<dbReference type="PANTHER" id="PTHR23024:SF563">
    <property type="entry name" value="OS09G0435700 PROTEIN"/>
    <property type="match status" value="1"/>
</dbReference>
<evidence type="ECO:0000313" key="4">
    <source>
        <dbReference type="Proteomes" id="UP000324705"/>
    </source>
</evidence>
<dbReference type="SUPFAM" id="SSF53474">
    <property type="entry name" value="alpha/beta-Hydrolases"/>
    <property type="match status" value="1"/>
</dbReference>
<organism evidence="3 4">
    <name type="scientific">Triticum turgidum subsp. durum</name>
    <name type="common">Durum wheat</name>
    <name type="synonym">Triticum durum</name>
    <dbReference type="NCBI Taxonomy" id="4567"/>
    <lineage>
        <taxon>Eukaryota</taxon>
        <taxon>Viridiplantae</taxon>
        <taxon>Streptophyta</taxon>
        <taxon>Embryophyta</taxon>
        <taxon>Tracheophyta</taxon>
        <taxon>Spermatophyta</taxon>
        <taxon>Magnoliopsida</taxon>
        <taxon>Liliopsida</taxon>
        <taxon>Poales</taxon>
        <taxon>Poaceae</taxon>
        <taxon>BOP clade</taxon>
        <taxon>Pooideae</taxon>
        <taxon>Triticodae</taxon>
        <taxon>Triticeae</taxon>
        <taxon>Triticinae</taxon>
        <taxon>Triticum</taxon>
    </lineage>
</organism>
<name>A0A9R1R0K9_TRITD</name>
<dbReference type="Proteomes" id="UP000324705">
    <property type="component" value="Chromosome 2A"/>
</dbReference>
<dbReference type="InterPro" id="IPR013094">
    <property type="entry name" value="AB_hydrolase_3"/>
</dbReference>
<feature type="domain" description="Alpha/beta hydrolase fold-3" evidence="2">
    <location>
        <begin position="108"/>
        <end position="329"/>
    </location>
</feature>
<protein>
    <recommendedName>
        <fullName evidence="2">Alpha/beta hydrolase fold-3 domain-containing protein</fullName>
    </recommendedName>
</protein>
<reference evidence="3 4" key="1">
    <citation type="submission" date="2017-09" db="EMBL/GenBank/DDBJ databases">
        <authorList>
            <consortium name="International Durum Wheat Genome Sequencing Consortium (IDWGSC)"/>
            <person name="Milanesi L."/>
        </authorList>
    </citation>
    <scope>NUCLEOTIDE SEQUENCE [LARGE SCALE GENOMIC DNA]</scope>
    <source>
        <strain evidence="4">cv. Svevo</strain>
    </source>
</reference>
<dbReference type="OMA" id="RMRDCCS"/>
<dbReference type="AlphaFoldDB" id="A0A9R1R0K9"/>
<gene>
    <name evidence="3" type="ORF">TRITD_2Av1G003670</name>
</gene>
<feature type="region of interest" description="Disordered" evidence="1">
    <location>
        <begin position="10"/>
        <end position="29"/>
    </location>
</feature>
<dbReference type="Pfam" id="PF07859">
    <property type="entry name" value="Abhydrolase_3"/>
    <property type="match status" value="1"/>
</dbReference>
<dbReference type="EMBL" id="LT934113">
    <property type="protein sequence ID" value="VAH24428.1"/>
    <property type="molecule type" value="Genomic_DNA"/>
</dbReference>